<dbReference type="AlphaFoldDB" id="A0AAN7JYT7"/>
<accession>A0AAN7JYT7</accession>
<protein>
    <submittedName>
        <fullName evidence="1">Uncharacterized protein</fullName>
    </submittedName>
</protein>
<evidence type="ECO:0000313" key="2">
    <source>
        <dbReference type="Proteomes" id="UP001345219"/>
    </source>
</evidence>
<reference evidence="1 2" key="1">
    <citation type="journal article" date="2023" name="Hortic Res">
        <title>Pangenome of water caltrop reveals structural variations and asymmetric subgenome divergence after allopolyploidization.</title>
        <authorList>
            <person name="Zhang X."/>
            <person name="Chen Y."/>
            <person name="Wang L."/>
            <person name="Yuan Y."/>
            <person name="Fang M."/>
            <person name="Shi L."/>
            <person name="Lu R."/>
            <person name="Comes H.P."/>
            <person name="Ma Y."/>
            <person name="Chen Y."/>
            <person name="Huang G."/>
            <person name="Zhou Y."/>
            <person name="Zheng Z."/>
            <person name="Qiu Y."/>
        </authorList>
    </citation>
    <scope>NUCLEOTIDE SEQUENCE [LARGE SCALE GENOMIC DNA]</scope>
    <source>
        <tissue evidence="1">Roots</tissue>
    </source>
</reference>
<dbReference type="Proteomes" id="UP001345219">
    <property type="component" value="Chromosome 6"/>
</dbReference>
<proteinExistence type="predicted"/>
<evidence type="ECO:0000313" key="1">
    <source>
        <dbReference type="EMBL" id="KAK4756401.1"/>
    </source>
</evidence>
<comment type="caution">
    <text evidence="1">The sequence shown here is derived from an EMBL/GenBank/DDBJ whole genome shotgun (WGS) entry which is preliminary data.</text>
</comment>
<dbReference type="EMBL" id="JAXIOK010000013">
    <property type="protein sequence ID" value="KAK4756401.1"/>
    <property type="molecule type" value="Genomic_DNA"/>
</dbReference>
<gene>
    <name evidence="1" type="ORF">SAY87_006528</name>
</gene>
<organism evidence="1 2">
    <name type="scientific">Trapa incisa</name>
    <dbReference type="NCBI Taxonomy" id="236973"/>
    <lineage>
        <taxon>Eukaryota</taxon>
        <taxon>Viridiplantae</taxon>
        <taxon>Streptophyta</taxon>
        <taxon>Embryophyta</taxon>
        <taxon>Tracheophyta</taxon>
        <taxon>Spermatophyta</taxon>
        <taxon>Magnoliopsida</taxon>
        <taxon>eudicotyledons</taxon>
        <taxon>Gunneridae</taxon>
        <taxon>Pentapetalae</taxon>
        <taxon>rosids</taxon>
        <taxon>malvids</taxon>
        <taxon>Myrtales</taxon>
        <taxon>Lythraceae</taxon>
        <taxon>Trapa</taxon>
    </lineage>
</organism>
<name>A0AAN7JYT7_9MYRT</name>
<keyword evidence="2" id="KW-1185">Reference proteome</keyword>
<sequence>MVVLSVDIYLISSSNVWVQTKLNLKGKPISARTGGIVVLPMTDASIVVGTIDRVIAFDGAFLCSARVLKPSAFIVSGSRSDGSYQKSLPAHVLLSSVKLSRLSISYKHREFNSRRFIYCSSKFWKNKSKHI</sequence>